<keyword evidence="1" id="KW-0812">Transmembrane</keyword>
<organism evidence="2 3">
    <name type="scientific">Tannerella sp. oral taxon BU063 isolate Cell 2</name>
    <dbReference type="NCBI Taxonomy" id="1411148"/>
    <lineage>
        <taxon>Bacteria</taxon>
        <taxon>Pseudomonadati</taxon>
        <taxon>Bacteroidota</taxon>
        <taxon>Bacteroidia</taxon>
        <taxon>Bacteroidales</taxon>
        <taxon>Tannerellaceae</taxon>
        <taxon>Tannerella</taxon>
    </lineage>
</organism>
<reference evidence="2 3" key="1">
    <citation type="submission" date="2013-11" db="EMBL/GenBank/DDBJ databases">
        <title>Single cell genomics of uncultured Tannerella BU063 (oral taxon 286).</title>
        <authorList>
            <person name="Beall C.J."/>
            <person name="Campbell A.G."/>
            <person name="Griffen A.L."/>
            <person name="Podar M."/>
            <person name="Leys E.J."/>
        </authorList>
    </citation>
    <scope>NUCLEOTIDE SEQUENCE [LARGE SCALE GENOMIC DNA]</scope>
    <source>
        <strain evidence="2">Cell 2</strain>
    </source>
</reference>
<protein>
    <recommendedName>
        <fullName evidence="4">DUF4157 domain-containing protein</fullName>
    </recommendedName>
</protein>
<feature type="transmembrane region" description="Helical" evidence="1">
    <location>
        <begin position="56"/>
        <end position="74"/>
    </location>
</feature>
<keyword evidence="1" id="KW-0472">Membrane</keyword>
<dbReference type="PATRIC" id="fig|1411148.3.peg.1372"/>
<sequence>MEPFEDMKVIYNRLVPFRGFTAINLMGVVFARVEYRPLSATILRHEAIHTAQMKETAFLGFYLIYISEWLWGLLRRQSSLAAYRAIRFEREAYRYMADPSYLTRRHPYAWASMSQ</sequence>
<proteinExistence type="predicted"/>
<dbReference type="AlphaFoldDB" id="W2C3H8"/>
<comment type="caution">
    <text evidence="2">The sequence shown here is derived from an EMBL/GenBank/DDBJ whole genome shotgun (WGS) entry which is preliminary data.</text>
</comment>
<accession>W2C3H8</accession>
<dbReference type="Proteomes" id="UP000018837">
    <property type="component" value="Unassembled WGS sequence"/>
</dbReference>
<keyword evidence="1" id="KW-1133">Transmembrane helix</keyword>
<feature type="transmembrane region" description="Helical" evidence="1">
    <location>
        <begin position="15"/>
        <end position="35"/>
    </location>
</feature>
<evidence type="ECO:0008006" key="4">
    <source>
        <dbReference type="Google" id="ProtNLM"/>
    </source>
</evidence>
<gene>
    <name evidence="2" type="ORF">N425_08735</name>
</gene>
<evidence type="ECO:0000313" key="3">
    <source>
        <dbReference type="Proteomes" id="UP000018837"/>
    </source>
</evidence>
<evidence type="ECO:0000313" key="2">
    <source>
        <dbReference type="EMBL" id="ETK01603.1"/>
    </source>
</evidence>
<name>W2C3H8_9BACT</name>
<evidence type="ECO:0000256" key="1">
    <source>
        <dbReference type="SAM" id="Phobius"/>
    </source>
</evidence>
<dbReference type="EMBL" id="AYUF01000469">
    <property type="protein sequence ID" value="ETK01603.1"/>
    <property type="molecule type" value="Genomic_DNA"/>
</dbReference>